<dbReference type="PANTHER" id="PTHR11118">
    <property type="entry name" value="RNA-SPLICING LIGASE RTCB HOMOLOG"/>
    <property type="match status" value="1"/>
</dbReference>
<reference evidence="12" key="3">
    <citation type="submission" date="2022-01" db="EMBL/GenBank/DDBJ databases">
        <title>Collection of gut derived symbiotic bacterial strains cultured from healthy donors.</title>
        <authorList>
            <person name="Lin H."/>
            <person name="Kohout C."/>
            <person name="Waligurski E."/>
            <person name="Pamer E.G."/>
        </authorList>
    </citation>
    <scope>NUCLEOTIDE SEQUENCE</scope>
    <source>
        <strain evidence="12">DFI.6.55</strain>
    </source>
</reference>
<evidence type="ECO:0000256" key="5">
    <source>
        <dbReference type="ARBA" id="ARBA00022800"/>
    </source>
</evidence>
<dbReference type="InterPro" id="IPR017510">
    <property type="entry name" value="RtcB2"/>
</dbReference>
<evidence type="ECO:0000256" key="9">
    <source>
        <dbReference type="PIRSR" id="PIRSR601233-1"/>
    </source>
</evidence>
<comment type="cofactor">
    <cofactor evidence="11">
        <name>Mn(2+)</name>
        <dbReference type="ChEBI" id="CHEBI:29035"/>
    </cofactor>
    <text evidence="11">Binds 2 manganese ions per subunit.</text>
</comment>
<evidence type="ECO:0000313" key="13">
    <source>
        <dbReference type="EMBL" id="NSJ52113.1"/>
    </source>
</evidence>
<dbReference type="Proteomes" id="UP001299608">
    <property type="component" value="Unassembled WGS sequence"/>
</dbReference>
<dbReference type="GO" id="GO:0006396">
    <property type="term" value="P:RNA processing"/>
    <property type="evidence" value="ECO:0007669"/>
    <property type="project" value="InterPro"/>
</dbReference>
<dbReference type="GeneID" id="97206454"/>
<keyword evidence="3 11" id="KW-0479">Metal-binding</keyword>
<dbReference type="PANTHER" id="PTHR11118:SF1">
    <property type="entry name" value="RNA-SPLICING LIGASE RTCB HOMOLOG"/>
    <property type="match status" value="1"/>
</dbReference>
<evidence type="ECO:0000256" key="8">
    <source>
        <dbReference type="ARBA" id="ARBA00047746"/>
    </source>
</evidence>
<dbReference type="Pfam" id="PF01139">
    <property type="entry name" value="RtcB"/>
    <property type="match status" value="2"/>
</dbReference>
<proteinExistence type="predicted"/>
<evidence type="ECO:0000256" key="7">
    <source>
        <dbReference type="ARBA" id="ARBA00023211"/>
    </source>
</evidence>
<dbReference type="GO" id="GO:0046872">
    <property type="term" value="F:metal ion binding"/>
    <property type="evidence" value="ECO:0007669"/>
    <property type="project" value="UniProtKB-KW"/>
</dbReference>
<keyword evidence="7 11" id="KW-0464">Manganese</keyword>
<sequence length="357" mass="39502">MNQENCILITNEKNWVEQAAKDQLCGVGRLPGVIKAVGLPDLHPGKTPVGMAVLSQGRFYPHLIGNDIGCGMSLFKTEVKQKKFKMDKWVTRLNSIRGLEDIPCDIPYDEACPIRDFGTIGAGNHFAEFQCLYQVYDEDTAGGLGLLDGRIFLLIHSGSRGYGQDILSRFYSPAGLEEGSQEAGAYLAEHDNALLWAGRNRLAAAVKLLDYLNVDSQVGLLTDSCHNYVEQTREGWLHRKGSVSAGHQALVIPGSRGTLTYVCVPGRDTHISLDSISHGAGRKWARSICKSRIDRKYDRNSIRSTRYKSQVVCHDTNLLFAEAPEAYKNVEQVMEALQEYGLVDVIATLRPLITFKG</sequence>
<keyword evidence="14" id="KW-1185">Reference proteome</keyword>
<keyword evidence="5" id="KW-0692">RNA repair</keyword>
<feature type="binding site" evidence="10">
    <location>
        <begin position="226"/>
        <end position="227"/>
    </location>
    <ligand>
        <name>GMP</name>
        <dbReference type="ChEBI" id="CHEBI:58115"/>
    </ligand>
</feature>
<keyword evidence="2 12" id="KW-0436">Ligase</keyword>
<feature type="binding site" evidence="11">
    <location>
        <position position="125"/>
    </location>
    <ligand>
        <name>Mn(2+)</name>
        <dbReference type="ChEBI" id="CHEBI:29035"/>
        <label>1</label>
    </ligand>
</feature>
<dbReference type="AlphaFoldDB" id="A0AAX1SIH1"/>
<comment type="catalytic activity">
    <reaction evidence="8">
        <text>a 3'-end 3'-phospho-ribonucleotide-RNA + a 5'-end dephospho-ribonucleoside-RNA + GTP = a ribonucleotidyl-ribonucleotide-RNA + GMP + diphosphate</text>
        <dbReference type="Rhea" id="RHEA:68076"/>
        <dbReference type="Rhea" id="RHEA-COMP:10463"/>
        <dbReference type="Rhea" id="RHEA-COMP:13936"/>
        <dbReference type="Rhea" id="RHEA-COMP:17355"/>
        <dbReference type="ChEBI" id="CHEBI:33019"/>
        <dbReference type="ChEBI" id="CHEBI:37565"/>
        <dbReference type="ChEBI" id="CHEBI:58115"/>
        <dbReference type="ChEBI" id="CHEBI:83062"/>
        <dbReference type="ChEBI" id="CHEBI:138284"/>
        <dbReference type="ChEBI" id="CHEBI:173118"/>
        <dbReference type="EC" id="6.5.1.8"/>
    </reaction>
</comment>
<comment type="caution">
    <text evidence="12">The sequence shown here is derived from an EMBL/GenBank/DDBJ whole genome shotgun (WGS) entry which is preliminary data.</text>
</comment>
<evidence type="ECO:0000313" key="14">
    <source>
        <dbReference type="Proteomes" id="UP000669239"/>
    </source>
</evidence>
<dbReference type="Proteomes" id="UP000669239">
    <property type="component" value="Unassembled WGS sequence"/>
</dbReference>
<feature type="binding site" evidence="11">
    <location>
        <position position="156"/>
    </location>
    <ligand>
        <name>Mn(2+)</name>
        <dbReference type="ChEBI" id="CHEBI:29035"/>
        <label>2</label>
    </ligand>
</feature>
<dbReference type="EMBL" id="JAAITT010000058">
    <property type="protein sequence ID" value="NSJ52113.1"/>
    <property type="molecule type" value="Genomic_DNA"/>
</dbReference>
<reference evidence="13 14" key="1">
    <citation type="journal article" date="2020" name="Cell Host Microbe">
        <title>Functional and Genomic Variation between Human-Derived Isolates of Lachnospiraceae Reveals Inter- and Intra-Species Diversity.</title>
        <authorList>
            <person name="Sorbara M.T."/>
            <person name="Littmann E.R."/>
            <person name="Fontana E."/>
            <person name="Moody T.U."/>
            <person name="Kohout C.E."/>
            <person name="Gjonbalaj M."/>
            <person name="Eaton V."/>
            <person name="Seok R."/>
            <person name="Leiner I.M."/>
            <person name="Pamer E.G."/>
        </authorList>
    </citation>
    <scope>NUCLEOTIDE SEQUENCE [LARGE SCALE GENOMIC DNA]</scope>
    <source>
        <strain evidence="13 14">MSK.1.17</strain>
    </source>
</reference>
<protein>
    <recommendedName>
        <fullName evidence="1">3'-phosphate/5'-hydroxy nucleic acid ligase</fullName>
        <ecNumber evidence="1">6.5.1.8</ecNumber>
    </recommendedName>
</protein>
<organism evidence="12 15">
    <name type="scientific">Enterocloster aldenensis</name>
    <dbReference type="NCBI Taxonomy" id="358742"/>
    <lineage>
        <taxon>Bacteria</taxon>
        <taxon>Bacillati</taxon>
        <taxon>Bacillota</taxon>
        <taxon>Clostridia</taxon>
        <taxon>Lachnospirales</taxon>
        <taxon>Lachnospiraceae</taxon>
        <taxon>Enterocloster</taxon>
    </lineage>
</organism>
<dbReference type="NCBIfam" id="NF007153">
    <property type="entry name" value="PRK09588.1"/>
    <property type="match status" value="1"/>
</dbReference>
<evidence type="ECO:0000256" key="2">
    <source>
        <dbReference type="ARBA" id="ARBA00022598"/>
    </source>
</evidence>
<dbReference type="InterPro" id="IPR036025">
    <property type="entry name" value="RtcB-like_sf"/>
</dbReference>
<dbReference type="GO" id="GO:0003972">
    <property type="term" value="F:RNA ligase (ATP) activity"/>
    <property type="evidence" value="ECO:0007669"/>
    <property type="project" value="TreeGrafter"/>
</dbReference>
<evidence type="ECO:0000256" key="3">
    <source>
        <dbReference type="ARBA" id="ARBA00022723"/>
    </source>
</evidence>
<evidence type="ECO:0000256" key="10">
    <source>
        <dbReference type="PIRSR" id="PIRSR601233-2"/>
    </source>
</evidence>
<keyword evidence="6 10" id="KW-0342">GTP-binding</keyword>
<dbReference type="GO" id="GO:0170057">
    <property type="term" value="F:RNA ligase (GTP) activity"/>
    <property type="evidence" value="ECO:0007669"/>
    <property type="project" value="UniProtKB-EC"/>
</dbReference>
<dbReference type="EMBL" id="JAKNGE010000007">
    <property type="protein sequence ID" value="MCG4745140.1"/>
    <property type="molecule type" value="Genomic_DNA"/>
</dbReference>
<gene>
    <name evidence="13" type="ORF">G5B36_26010</name>
    <name evidence="12" type="ORF">L0N08_06935</name>
</gene>
<feature type="binding site" evidence="10">
    <location>
        <position position="356"/>
    </location>
    <ligand>
        <name>GMP</name>
        <dbReference type="ChEBI" id="CHEBI:58115"/>
    </ligand>
</feature>
<dbReference type="Gene3D" id="3.90.1860.10">
    <property type="entry name" value="tRNA-splicing ligase RtcB"/>
    <property type="match status" value="2"/>
</dbReference>
<name>A0AAX1SIH1_9FIRM</name>
<dbReference type="RefSeq" id="WP_117559829.1">
    <property type="nucleotide sequence ID" value="NZ_BAABZL010000001.1"/>
</dbReference>
<evidence type="ECO:0000256" key="11">
    <source>
        <dbReference type="PIRSR" id="PIRSR601233-3"/>
    </source>
</evidence>
<evidence type="ECO:0000256" key="4">
    <source>
        <dbReference type="ARBA" id="ARBA00022741"/>
    </source>
</evidence>
<dbReference type="GO" id="GO:0005525">
    <property type="term" value="F:GTP binding"/>
    <property type="evidence" value="ECO:0007669"/>
    <property type="project" value="UniProtKB-KW"/>
</dbReference>
<feature type="active site" description="GMP-histidine intermediate" evidence="9">
    <location>
        <position position="278"/>
    </location>
</feature>
<evidence type="ECO:0000313" key="15">
    <source>
        <dbReference type="Proteomes" id="UP001299608"/>
    </source>
</evidence>
<reference evidence="13" key="2">
    <citation type="submission" date="2020-02" db="EMBL/GenBank/DDBJ databases">
        <authorList>
            <person name="Littmann E."/>
            <person name="Sorbara M."/>
        </authorList>
    </citation>
    <scope>NUCLEOTIDE SEQUENCE</scope>
    <source>
        <strain evidence="13">MSK.1.17</strain>
    </source>
</reference>
<dbReference type="GO" id="GO:0042245">
    <property type="term" value="P:RNA repair"/>
    <property type="evidence" value="ECO:0007669"/>
    <property type="project" value="UniProtKB-KW"/>
</dbReference>
<dbReference type="InterPro" id="IPR001233">
    <property type="entry name" value="RtcB"/>
</dbReference>
<dbReference type="EC" id="6.5.1.8" evidence="1"/>
<evidence type="ECO:0000256" key="1">
    <source>
        <dbReference type="ARBA" id="ARBA00012726"/>
    </source>
</evidence>
<evidence type="ECO:0000313" key="12">
    <source>
        <dbReference type="EMBL" id="MCG4745140.1"/>
    </source>
</evidence>
<accession>A0AAX1SIH1</accession>
<feature type="binding site" evidence="10">
    <location>
        <begin position="124"/>
        <end position="128"/>
    </location>
    <ligand>
        <name>GMP</name>
        <dbReference type="ChEBI" id="CHEBI:58115"/>
    </ligand>
</feature>
<feature type="binding site" evidence="11">
    <location>
        <position position="226"/>
    </location>
    <ligand>
        <name>Mn(2+)</name>
        <dbReference type="ChEBI" id="CHEBI:29035"/>
        <label>2</label>
    </ligand>
</feature>
<keyword evidence="4 10" id="KW-0547">Nucleotide-binding</keyword>
<dbReference type="NCBIfam" id="TIGR03073">
    <property type="entry name" value="release_rtcB"/>
    <property type="match status" value="1"/>
</dbReference>
<evidence type="ECO:0000256" key="6">
    <source>
        <dbReference type="ARBA" id="ARBA00023134"/>
    </source>
</evidence>
<dbReference type="SUPFAM" id="SSF103365">
    <property type="entry name" value="Hypothetical protein PH1602"/>
    <property type="match status" value="1"/>
</dbReference>
<feature type="binding site" evidence="10">
    <location>
        <begin position="278"/>
        <end position="281"/>
    </location>
    <ligand>
        <name>GMP</name>
        <dbReference type="ChEBI" id="CHEBI:58115"/>
    </ligand>
</feature>